<dbReference type="Proteomes" id="UP000053144">
    <property type="component" value="Chromosome 10"/>
</dbReference>
<organism evidence="1 2">
    <name type="scientific">Phaseolus angularis</name>
    <name type="common">Azuki bean</name>
    <name type="synonym">Vigna angularis</name>
    <dbReference type="NCBI Taxonomy" id="3914"/>
    <lineage>
        <taxon>Eukaryota</taxon>
        <taxon>Viridiplantae</taxon>
        <taxon>Streptophyta</taxon>
        <taxon>Embryophyta</taxon>
        <taxon>Tracheophyta</taxon>
        <taxon>Spermatophyta</taxon>
        <taxon>Magnoliopsida</taxon>
        <taxon>eudicotyledons</taxon>
        <taxon>Gunneridae</taxon>
        <taxon>Pentapetalae</taxon>
        <taxon>rosids</taxon>
        <taxon>fabids</taxon>
        <taxon>Fabales</taxon>
        <taxon>Fabaceae</taxon>
        <taxon>Papilionoideae</taxon>
        <taxon>50 kb inversion clade</taxon>
        <taxon>NPAAA clade</taxon>
        <taxon>indigoferoid/millettioid clade</taxon>
        <taxon>Phaseoleae</taxon>
        <taxon>Vigna</taxon>
    </lineage>
</organism>
<protein>
    <submittedName>
        <fullName evidence="1">Uncharacterized protein</fullName>
    </submittedName>
</protein>
<evidence type="ECO:0000313" key="1">
    <source>
        <dbReference type="EMBL" id="KOM55776.1"/>
    </source>
</evidence>
<accession>A0A0L9VL35</accession>
<gene>
    <name evidence="1" type="ORF">LR48_Vigan10g166800</name>
</gene>
<proteinExistence type="predicted"/>
<evidence type="ECO:0000313" key="2">
    <source>
        <dbReference type="Proteomes" id="UP000053144"/>
    </source>
</evidence>
<dbReference type="Gramene" id="KOM55776">
    <property type="protein sequence ID" value="KOM55776"/>
    <property type="gene ID" value="LR48_Vigan10g166800"/>
</dbReference>
<name>A0A0L9VL35_PHAAN</name>
<dbReference type="AlphaFoldDB" id="A0A0L9VL35"/>
<reference evidence="2" key="1">
    <citation type="journal article" date="2015" name="Proc. Natl. Acad. Sci. U.S.A.">
        <title>Genome sequencing of adzuki bean (Vigna angularis) provides insight into high starch and low fat accumulation and domestication.</title>
        <authorList>
            <person name="Yang K."/>
            <person name="Tian Z."/>
            <person name="Chen C."/>
            <person name="Luo L."/>
            <person name="Zhao B."/>
            <person name="Wang Z."/>
            <person name="Yu L."/>
            <person name="Li Y."/>
            <person name="Sun Y."/>
            <person name="Li W."/>
            <person name="Chen Y."/>
            <person name="Li Y."/>
            <person name="Zhang Y."/>
            <person name="Ai D."/>
            <person name="Zhao J."/>
            <person name="Shang C."/>
            <person name="Ma Y."/>
            <person name="Wu B."/>
            <person name="Wang M."/>
            <person name="Gao L."/>
            <person name="Sun D."/>
            <person name="Zhang P."/>
            <person name="Guo F."/>
            <person name="Wang W."/>
            <person name="Li Y."/>
            <person name="Wang J."/>
            <person name="Varshney R.K."/>
            <person name="Wang J."/>
            <person name="Ling H.Q."/>
            <person name="Wan P."/>
        </authorList>
    </citation>
    <scope>NUCLEOTIDE SEQUENCE</scope>
    <source>
        <strain evidence="2">cv. Jingnong 6</strain>
    </source>
</reference>
<dbReference type="EMBL" id="CM003380">
    <property type="protein sequence ID" value="KOM55776.1"/>
    <property type="molecule type" value="Genomic_DNA"/>
</dbReference>
<sequence>MLPKAAWPTRCVPLSGTQGLGRGLVAGALSDGVSLTVVARNIGWTKLTMLGRMGAFMTSGRGTLGLHRPLGFERRREDLLLLFSGDSTLNPDY</sequence>